<evidence type="ECO:0000256" key="1">
    <source>
        <dbReference type="SAM" id="Phobius"/>
    </source>
</evidence>
<dbReference type="AlphaFoldDB" id="A0A927QXE6"/>
<dbReference type="RefSeq" id="WP_192766621.1">
    <property type="nucleotide sequence ID" value="NZ_JADBEB010000001.1"/>
</dbReference>
<keyword evidence="3" id="KW-1185">Reference proteome</keyword>
<gene>
    <name evidence="2" type="ORF">H4W31_002270</name>
</gene>
<evidence type="ECO:0000313" key="3">
    <source>
        <dbReference type="Proteomes" id="UP000649753"/>
    </source>
</evidence>
<evidence type="ECO:0008006" key="4">
    <source>
        <dbReference type="Google" id="ProtNLM"/>
    </source>
</evidence>
<dbReference type="EMBL" id="JADBEB010000001">
    <property type="protein sequence ID" value="MBE1486632.1"/>
    <property type="molecule type" value="Genomic_DNA"/>
</dbReference>
<proteinExistence type="predicted"/>
<keyword evidence="1" id="KW-1133">Transmembrane helix</keyword>
<organism evidence="2 3">
    <name type="scientific">Plantactinospora soyae</name>
    <dbReference type="NCBI Taxonomy" id="1544732"/>
    <lineage>
        <taxon>Bacteria</taxon>
        <taxon>Bacillati</taxon>
        <taxon>Actinomycetota</taxon>
        <taxon>Actinomycetes</taxon>
        <taxon>Micromonosporales</taxon>
        <taxon>Micromonosporaceae</taxon>
        <taxon>Plantactinospora</taxon>
    </lineage>
</organism>
<feature type="transmembrane region" description="Helical" evidence="1">
    <location>
        <begin position="239"/>
        <end position="260"/>
    </location>
</feature>
<feature type="transmembrane region" description="Helical" evidence="1">
    <location>
        <begin position="210"/>
        <end position="232"/>
    </location>
</feature>
<feature type="transmembrane region" description="Helical" evidence="1">
    <location>
        <begin position="163"/>
        <end position="190"/>
    </location>
</feature>
<sequence length="338" mass="36871">MNLYTTELRRLRKRRFVRYLTLAGLLVLIAVAVGMFFTNQKVGPAQLAAAERAADREYEQNLTFTRQHRAECDKAKAAGNAPEGAFPEDCSLIQPPPREMFQAQWHLPATFEFRKEFGGTVTTLTAVLALVAFIGGASFVGAEWSTGGMMNLLLWRPQRIRVLLTKLGALLSAVCGVTVVAAAVWTASFWATATYRGSTERMTSGVWQSFGLTGLRGLILVLVAGALGFGLASLGRHTALALGGVLGVMVVGQFGLGIVLDMAQVRFVEIWLLPTYLLAWMNKKVTLQDYDACQASFTGECRPATFDVTWQSSSILLAVSLVLVLGAAIWSMRRRDIT</sequence>
<keyword evidence="1" id="KW-0812">Transmembrane</keyword>
<dbReference type="GO" id="GO:0140359">
    <property type="term" value="F:ABC-type transporter activity"/>
    <property type="evidence" value="ECO:0007669"/>
    <property type="project" value="InterPro"/>
</dbReference>
<feature type="transmembrane region" description="Helical" evidence="1">
    <location>
        <begin position="315"/>
        <end position="332"/>
    </location>
</feature>
<feature type="transmembrane region" description="Helical" evidence="1">
    <location>
        <begin position="117"/>
        <end position="142"/>
    </location>
</feature>
<dbReference type="Proteomes" id="UP000649753">
    <property type="component" value="Unassembled WGS sequence"/>
</dbReference>
<reference evidence="2" key="1">
    <citation type="submission" date="2020-10" db="EMBL/GenBank/DDBJ databases">
        <title>Sequencing the genomes of 1000 actinobacteria strains.</title>
        <authorList>
            <person name="Klenk H.-P."/>
        </authorList>
    </citation>
    <scope>NUCLEOTIDE SEQUENCE</scope>
    <source>
        <strain evidence="2">DSM 46832</strain>
    </source>
</reference>
<dbReference type="GO" id="GO:0005886">
    <property type="term" value="C:plasma membrane"/>
    <property type="evidence" value="ECO:0007669"/>
    <property type="project" value="UniProtKB-SubCell"/>
</dbReference>
<comment type="caution">
    <text evidence="2">The sequence shown here is derived from an EMBL/GenBank/DDBJ whole genome shotgun (WGS) entry which is preliminary data.</text>
</comment>
<protein>
    <recommendedName>
        <fullName evidence="4">ABC transporter permease</fullName>
    </recommendedName>
</protein>
<evidence type="ECO:0000313" key="2">
    <source>
        <dbReference type="EMBL" id="MBE1486632.1"/>
    </source>
</evidence>
<accession>A0A927QXE6</accession>
<dbReference type="Pfam" id="PF12679">
    <property type="entry name" value="ABC2_membrane_2"/>
    <property type="match status" value="1"/>
</dbReference>
<feature type="transmembrane region" description="Helical" evidence="1">
    <location>
        <begin position="16"/>
        <end position="37"/>
    </location>
</feature>
<name>A0A927QXE6_9ACTN</name>
<keyword evidence="1" id="KW-0472">Membrane</keyword>